<dbReference type="AlphaFoldDB" id="A0AAP0P546"/>
<evidence type="ECO:0000313" key="3">
    <source>
        <dbReference type="Proteomes" id="UP001417504"/>
    </source>
</evidence>
<proteinExistence type="predicted"/>
<accession>A0AAP0P546</accession>
<feature type="compositionally biased region" description="Gly residues" evidence="1">
    <location>
        <begin position="121"/>
        <end position="136"/>
    </location>
</feature>
<feature type="region of interest" description="Disordered" evidence="1">
    <location>
        <begin position="114"/>
        <end position="136"/>
    </location>
</feature>
<dbReference type="Proteomes" id="UP001417504">
    <property type="component" value="Unassembled WGS sequence"/>
</dbReference>
<sequence length="136" mass="15142">MMGSHTTPAIVLLAPRIGRYPHARGRVPNISPYHSNQWRRRAQPGGPAMAKSRETGQKPTPQFVKKEDSSHAHRGQTVSQSHKHTVVSTREREREKERDAPLLRWLSRLRRVFVIPTPSRKGGGGGSSGRGGAVER</sequence>
<keyword evidence="3" id="KW-1185">Reference proteome</keyword>
<evidence type="ECO:0000256" key="1">
    <source>
        <dbReference type="SAM" id="MobiDB-lite"/>
    </source>
</evidence>
<comment type="caution">
    <text evidence="2">The sequence shown here is derived from an EMBL/GenBank/DDBJ whole genome shotgun (WGS) entry which is preliminary data.</text>
</comment>
<feature type="compositionally biased region" description="Basic and acidic residues" evidence="1">
    <location>
        <begin position="89"/>
        <end position="101"/>
    </location>
</feature>
<name>A0AAP0P546_9MAGN</name>
<gene>
    <name evidence="2" type="ORF">Sjap_011924</name>
</gene>
<dbReference type="EMBL" id="JBBNAE010000004">
    <property type="protein sequence ID" value="KAK9131437.1"/>
    <property type="molecule type" value="Genomic_DNA"/>
</dbReference>
<feature type="region of interest" description="Disordered" evidence="1">
    <location>
        <begin position="25"/>
        <end position="101"/>
    </location>
</feature>
<reference evidence="2 3" key="1">
    <citation type="submission" date="2024-01" db="EMBL/GenBank/DDBJ databases">
        <title>Genome assemblies of Stephania.</title>
        <authorList>
            <person name="Yang L."/>
        </authorList>
    </citation>
    <scope>NUCLEOTIDE SEQUENCE [LARGE SCALE GENOMIC DNA]</scope>
    <source>
        <strain evidence="2">QJT</strain>
        <tissue evidence="2">Leaf</tissue>
    </source>
</reference>
<protein>
    <submittedName>
        <fullName evidence="2">Uncharacterized protein</fullName>
    </submittedName>
</protein>
<organism evidence="2 3">
    <name type="scientific">Stephania japonica</name>
    <dbReference type="NCBI Taxonomy" id="461633"/>
    <lineage>
        <taxon>Eukaryota</taxon>
        <taxon>Viridiplantae</taxon>
        <taxon>Streptophyta</taxon>
        <taxon>Embryophyta</taxon>
        <taxon>Tracheophyta</taxon>
        <taxon>Spermatophyta</taxon>
        <taxon>Magnoliopsida</taxon>
        <taxon>Ranunculales</taxon>
        <taxon>Menispermaceae</taxon>
        <taxon>Menispermoideae</taxon>
        <taxon>Cissampelideae</taxon>
        <taxon>Stephania</taxon>
    </lineage>
</organism>
<evidence type="ECO:0000313" key="2">
    <source>
        <dbReference type="EMBL" id="KAK9131437.1"/>
    </source>
</evidence>